<dbReference type="Proteomes" id="UP000565441">
    <property type="component" value="Unassembled WGS sequence"/>
</dbReference>
<dbReference type="AlphaFoldDB" id="A0A8H5H3Y3"/>
<feature type="domain" description="RapZ C-terminal" evidence="2">
    <location>
        <begin position="27"/>
        <end position="163"/>
    </location>
</feature>
<feature type="region of interest" description="Disordered" evidence="1">
    <location>
        <begin position="1"/>
        <end position="45"/>
    </location>
</feature>
<feature type="region of interest" description="Disordered" evidence="1">
    <location>
        <begin position="99"/>
        <end position="123"/>
    </location>
</feature>
<name>A0A8H5H3Y3_9AGAR</name>
<proteinExistence type="predicted"/>
<organism evidence="3 4">
    <name type="scientific">Tricholomella constricta</name>
    <dbReference type="NCBI Taxonomy" id="117010"/>
    <lineage>
        <taxon>Eukaryota</taxon>
        <taxon>Fungi</taxon>
        <taxon>Dikarya</taxon>
        <taxon>Basidiomycota</taxon>
        <taxon>Agaricomycotina</taxon>
        <taxon>Agaricomycetes</taxon>
        <taxon>Agaricomycetidae</taxon>
        <taxon>Agaricales</taxon>
        <taxon>Tricholomatineae</taxon>
        <taxon>Lyophyllaceae</taxon>
        <taxon>Tricholomella</taxon>
    </lineage>
</organism>
<dbReference type="InterPro" id="IPR053931">
    <property type="entry name" value="RapZ_C"/>
</dbReference>
<protein>
    <recommendedName>
        <fullName evidence="2">RapZ C-terminal domain-containing protein</fullName>
    </recommendedName>
</protein>
<evidence type="ECO:0000256" key="1">
    <source>
        <dbReference type="SAM" id="MobiDB-lite"/>
    </source>
</evidence>
<gene>
    <name evidence="3" type="ORF">D9615_008497</name>
</gene>
<evidence type="ECO:0000259" key="2">
    <source>
        <dbReference type="Pfam" id="PF22740"/>
    </source>
</evidence>
<dbReference type="Pfam" id="PF22740">
    <property type="entry name" value="PapZ_C"/>
    <property type="match status" value="1"/>
</dbReference>
<reference evidence="3 4" key="1">
    <citation type="journal article" date="2020" name="ISME J.">
        <title>Uncovering the hidden diversity of litter-decomposition mechanisms in mushroom-forming fungi.</title>
        <authorList>
            <person name="Floudas D."/>
            <person name="Bentzer J."/>
            <person name="Ahren D."/>
            <person name="Johansson T."/>
            <person name="Persson P."/>
            <person name="Tunlid A."/>
        </authorList>
    </citation>
    <scope>NUCLEOTIDE SEQUENCE [LARGE SCALE GENOMIC DNA]</scope>
    <source>
        <strain evidence="3 4">CBS 661.87</strain>
    </source>
</reference>
<feature type="region of interest" description="Disordered" evidence="1">
    <location>
        <begin position="166"/>
        <end position="186"/>
    </location>
</feature>
<keyword evidence="4" id="KW-1185">Reference proteome</keyword>
<evidence type="ECO:0000313" key="4">
    <source>
        <dbReference type="Proteomes" id="UP000565441"/>
    </source>
</evidence>
<sequence length="186" mass="20990">MSDDDLPQNTNRDSNSDSDSDLPTHRLILTSFSHRRGPLHPSPTPGLLFDVRALPNPPKPIRDAYTGASKPFRAHFMASEAVHNRVADIVAAVRAHLDAAHEDGEDKGKGKDEDKDKDGDGGREVRVGVRCELGVHRSVACVEELARVRWPAEWHVEVVHRDLVQRRSERDKEKRTRRVREEMGDE</sequence>
<dbReference type="OrthoDB" id="10267139at2759"/>
<dbReference type="EMBL" id="JAACJP010000029">
    <property type="protein sequence ID" value="KAF5376273.1"/>
    <property type="molecule type" value="Genomic_DNA"/>
</dbReference>
<accession>A0A8H5H3Y3</accession>
<comment type="caution">
    <text evidence="3">The sequence shown here is derived from an EMBL/GenBank/DDBJ whole genome shotgun (WGS) entry which is preliminary data.</text>
</comment>
<evidence type="ECO:0000313" key="3">
    <source>
        <dbReference type="EMBL" id="KAF5376273.1"/>
    </source>
</evidence>